<dbReference type="InterPro" id="IPR002347">
    <property type="entry name" value="SDR_fam"/>
</dbReference>
<dbReference type="InterPro" id="IPR036291">
    <property type="entry name" value="NAD(P)-bd_dom_sf"/>
</dbReference>
<dbReference type="PANTHER" id="PTHR43391">
    <property type="entry name" value="RETINOL DEHYDROGENASE-RELATED"/>
    <property type="match status" value="1"/>
</dbReference>
<gene>
    <name evidence="4" type="ORF">MNV_1810015</name>
</gene>
<dbReference type="PRINTS" id="PR00081">
    <property type="entry name" value="GDHRDH"/>
</dbReference>
<name>A0A284VML6_9EURY</name>
<evidence type="ECO:0000256" key="1">
    <source>
        <dbReference type="ARBA" id="ARBA00006484"/>
    </source>
</evidence>
<dbReference type="PANTHER" id="PTHR43391:SF14">
    <property type="entry name" value="DEHYDROGENASE_REDUCTASE SDR FAMILY PROTEIN 7-LIKE"/>
    <property type="match status" value="1"/>
</dbReference>
<proteinExistence type="inferred from homology"/>
<protein>
    <submittedName>
        <fullName evidence="4">Uncharacterized oxidoreductase YoxD</fullName>
        <ecNumber evidence="4">1.-.-.-</ecNumber>
    </submittedName>
</protein>
<sequence>MDVNVKGVFFNMKHVIPEMENHGGLIINISSGAGKMGIPTLSVYCASKFAVIGLTEAAALEVRRNVKIVALCPASVDIGMFKRLFPEEKADIEPEEVAEKVADICVHHEKYNSGESIELY</sequence>
<dbReference type="InterPro" id="IPR020904">
    <property type="entry name" value="Sc_DH/Rdtase_CS"/>
</dbReference>
<keyword evidence="3 4" id="KW-0560">Oxidoreductase</keyword>
<reference evidence="5" key="1">
    <citation type="submission" date="2017-06" db="EMBL/GenBank/DDBJ databases">
        <authorList>
            <person name="Cremers G."/>
        </authorList>
    </citation>
    <scope>NUCLEOTIDE SEQUENCE [LARGE SCALE GENOMIC DNA]</scope>
</reference>
<keyword evidence="5" id="KW-1185">Reference proteome</keyword>
<dbReference type="Proteomes" id="UP000218615">
    <property type="component" value="Unassembled WGS sequence"/>
</dbReference>
<comment type="similarity">
    <text evidence="1">Belongs to the short-chain dehydrogenases/reductases (SDR) family.</text>
</comment>
<evidence type="ECO:0000256" key="2">
    <source>
        <dbReference type="ARBA" id="ARBA00022857"/>
    </source>
</evidence>
<accession>A0A284VML6</accession>
<dbReference type="PRINTS" id="PR00080">
    <property type="entry name" value="SDRFAMILY"/>
</dbReference>
<dbReference type="EC" id="1.-.-.-" evidence="4"/>
<dbReference type="EMBL" id="FZMP01000092">
    <property type="protein sequence ID" value="SNQ60459.1"/>
    <property type="molecule type" value="Genomic_DNA"/>
</dbReference>
<dbReference type="SUPFAM" id="SSF51735">
    <property type="entry name" value="NAD(P)-binding Rossmann-fold domains"/>
    <property type="match status" value="1"/>
</dbReference>
<dbReference type="GO" id="GO:0016491">
    <property type="term" value="F:oxidoreductase activity"/>
    <property type="evidence" value="ECO:0007669"/>
    <property type="project" value="UniProtKB-KW"/>
</dbReference>
<dbReference type="CDD" id="cd05233">
    <property type="entry name" value="SDR_c"/>
    <property type="match status" value="1"/>
</dbReference>
<dbReference type="Gene3D" id="3.40.50.720">
    <property type="entry name" value="NAD(P)-binding Rossmann-like Domain"/>
    <property type="match status" value="1"/>
</dbReference>
<evidence type="ECO:0000313" key="4">
    <source>
        <dbReference type="EMBL" id="SNQ60459.1"/>
    </source>
</evidence>
<organism evidence="4 5">
    <name type="scientific">Candidatus Methanoperedens nitratireducens</name>
    <dbReference type="NCBI Taxonomy" id="1392998"/>
    <lineage>
        <taxon>Archaea</taxon>
        <taxon>Methanobacteriati</taxon>
        <taxon>Methanobacteriota</taxon>
        <taxon>Stenosarchaea group</taxon>
        <taxon>Methanomicrobia</taxon>
        <taxon>Methanosarcinales</taxon>
        <taxon>ANME-2 cluster</taxon>
        <taxon>Candidatus Methanoperedentaceae</taxon>
        <taxon>Candidatus Methanoperedens</taxon>
    </lineage>
</organism>
<dbReference type="AlphaFoldDB" id="A0A284VML6"/>
<dbReference type="PROSITE" id="PS00061">
    <property type="entry name" value="ADH_SHORT"/>
    <property type="match status" value="1"/>
</dbReference>
<dbReference type="Pfam" id="PF00106">
    <property type="entry name" value="adh_short"/>
    <property type="match status" value="1"/>
</dbReference>
<keyword evidence="2" id="KW-0521">NADP</keyword>
<evidence type="ECO:0000313" key="5">
    <source>
        <dbReference type="Proteomes" id="UP000218615"/>
    </source>
</evidence>
<evidence type="ECO:0000256" key="3">
    <source>
        <dbReference type="ARBA" id="ARBA00023002"/>
    </source>
</evidence>